<protein>
    <submittedName>
        <fullName evidence="3">TerD domain-containing protein</fullName>
    </submittedName>
</protein>
<dbReference type="PANTHER" id="PTHR32097">
    <property type="entry name" value="CAMP-BINDING PROTEIN 1-RELATED"/>
    <property type="match status" value="1"/>
</dbReference>
<dbReference type="Pfam" id="PF02342">
    <property type="entry name" value="TerD"/>
    <property type="match status" value="1"/>
</dbReference>
<dbReference type="AlphaFoldDB" id="A0A1N7D8A7"/>
<evidence type="ECO:0000256" key="1">
    <source>
        <dbReference type="ARBA" id="ARBA00022686"/>
    </source>
</evidence>
<evidence type="ECO:0000259" key="2">
    <source>
        <dbReference type="Pfam" id="PF02342"/>
    </source>
</evidence>
<organism evidence="3 4">
    <name type="scientific">Moraxella cuniculi DSM 21768</name>
    <dbReference type="NCBI Taxonomy" id="1122245"/>
    <lineage>
        <taxon>Bacteria</taxon>
        <taxon>Pseudomonadati</taxon>
        <taxon>Pseudomonadota</taxon>
        <taxon>Gammaproteobacteria</taxon>
        <taxon>Moraxellales</taxon>
        <taxon>Moraxellaceae</taxon>
        <taxon>Moraxella</taxon>
    </lineage>
</organism>
<dbReference type="GO" id="GO:0046690">
    <property type="term" value="P:response to tellurium ion"/>
    <property type="evidence" value="ECO:0007669"/>
    <property type="project" value="UniProtKB-KW"/>
</dbReference>
<dbReference type="Gene3D" id="2.60.60.30">
    <property type="entry name" value="sav2460 like domains"/>
    <property type="match status" value="1"/>
</dbReference>
<dbReference type="CDD" id="cd06974">
    <property type="entry name" value="TerD_like"/>
    <property type="match status" value="1"/>
</dbReference>
<gene>
    <name evidence="3" type="ORF">SAMN02745664_10174</name>
</gene>
<dbReference type="InterPro" id="IPR051324">
    <property type="entry name" value="Stress/Tellurium_Resist"/>
</dbReference>
<dbReference type="RefSeq" id="WP_076554225.1">
    <property type="nucleotide sequence ID" value="NZ_FTNU01000001.1"/>
</dbReference>
<evidence type="ECO:0000313" key="3">
    <source>
        <dbReference type="EMBL" id="SIR72080.1"/>
    </source>
</evidence>
<evidence type="ECO:0000313" key="4">
    <source>
        <dbReference type="Proteomes" id="UP000187495"/>
    </source>
</evidence>
<keyword evidence="4" id="KW-1185">Reference proteome</keyword>
<reference evidence="4" key="1">
    <citation type="submission" date="2017-01" db="EMBL/GenBank/DDBJ databases">
        <authorList>
            <person name="Varghese N."/>
            <person name="Submissions S."/>
        </authorList>
    </citation>
    <scope>NUCLEOTIDE SEQUENCE [LARGE SCALE GENOMIC DNA]</scope>
    <source>
        <strain evidence="4">DSM 21768</strain>
    </source>
</reference>
<accession>A0A1N7D8A7</accession>
<name>A0A1N7D8A7_9GAMM</name>
<sequence length="222" mass="24661">MSNNTHVLKQHYELISLSDGTLGDTLLIGLSYHFTSLEKTGLAAMLAKLPLVSDAPIAMDIDLSCIVLDKSMQVVEKIWYGNLRNANESIRHQGDALVGAKSFEESLIAQEQMQLRLNELPNTAKHLLVVLNSYHNQPLRAADKGMIHLGDKDNPKAHSISFSQIEPDCKTLIAWQLSYEDNGWQLHTPMQALKLGKLASQSIDGISKAASDFLQNSNNNRW</sequence>
<keyword evidence="1" id="KW-0778">Tellurium resistance</keyword>
<dbReference type="Proteomes" id="UP000187495">
    <property type="component" value="Unassembled WGS sequence"/>
</dbReference>
<dbReference type="InterPro" id="IPR003325">
    <property type="entry name" value="TerD"/>
</dbReference>
<dbReference type="EMBL" id="FTNU01000001">
    <property type="protein sequence ID" value="SIR72080.1"/>
    <property type="molecule type" value="Genomic_DNA"/>
</dbReference>
<dbReference type="PANTHER" id="PTHR32097:SF17">
    <property type="entry name" value="CAMP-BINDING PROTEIN 1-RELATED"/>
    <property type="match status" value="1"/>
</dbReference>
<dbReference type="STRING" id="34061.B0189_00660"/>
<feature type="domain" description="TerD" evidence="2">
    <location>
        <begin position="41"/>
        <end position="186"/>
    </location>
</feature>
<proteinExistence type="predicted"/>